<feature type="transmembrane region" description="Helical" evidence="1">
    <location>
        <begin position="71"/>
        <end position="92"/>
    </location>
</feature>
<dbReference type="STRING" id="1156417.Y919_00145"/>
<feature type="transmembrane region" description="Helical" evidence="1">
    <location>
        <begin position="6"/>
        <end position="24"/>
    </location>
</feature>
<feature type="transmembrane region" description="Helical" evidence="1">
    <location>
        <begin position="218"/>
        <end position="247"/>
    </location>
</feature>
<sequence>MFREKILIFIFSFLISYFLIKIFYKLFKKNNFLFSNYKLKKIPSCMGIVFVITQTITSLLSLTLLEINHVIIFYYLICMLFIAVISLLDDIIGNYKIKGFKGHISNLIRGNITTGALKAITGFICSFFISYFISNNLNELIINTIILVLSINFINLLDLRPGRAVKMTIILMIILLLSQPIVNTFILISALGFLIVYLPKDLKGIVMLGDVGANTLGWTLGVQLILSVNSIIKFIALILLIIIHIVAEKYSISKIIEKNRILNYIDHLGR</sequence>
<keyword evidence="1" id="KW-1133">Transmembrane helix</keyword>
<gene>
    <name evidence="2" type="ORF">Y919_00145</name>
</gene>
<dbReference type="Proteomes" id="UP000029622">
    <property type="component" value="Unassembled WGS sequence"/>
</dbReference>
<reference evidence="2 3" key="1">
    <citation type="submission" date="2013-12" db="EMBL/GenBank/DDBJ databases">
        <title>Draft genome sequence of Caloranaerobacter sp. H53214.</title>
        <authorList>
            <person name="Jiang L.J."/>
            <person name="Shao Z.Z."/>
            <person name="Long M.N."/>
        </authorList>
    </citation>
    <scope>NUCLEOTIDE SEQUENCE [LARGE SCALE GENOMIC DNA]</scope>
    <source>
        <strain evidence="2 3">H53214</strain>
    </source>
</reference>
<feature type="transmembrane region" description="Helical" evidence="1">
    <location>
        <begin position="169"/>
        <end position="198"/>
    </location>
</feature>
<evidence type="ECO:0000313" key="2">
    <source>
        <dbReference type="EMBL" id="KGG81407.1"/>
    </source>
</evidence>
<evidence type="ECO:0000256" key="1">
    <source>
        <dbReference type="SAM" id="Phobius"/>
    </source>
</evidence>
<keyword evidence="1" id="KW-0812">Transmembrane</keyword>
<feature type="transmembrane region" description="Helical" evidence="1">
    <location>
        <begin position="140"/>
        <end position="157"/>
    </location>
</feature>
<evidence type="ECO:0000313" key="3">
    <source>
        <dbReference type="Proteomes" id="UP000029622"/>
    </source>
</evidence>
<organism evidence="2 3">
    <name type="scientific">Caloranaerobacter azorensis H53214</name>
    <dbReference type="NCBI Taxonomy" id="1156417"/>
    <lineage>
        <taxon>Bacteria</taxon>
        <taxon>Bacillati</taxon>
        <taxon>Bacillota</taxon>
        <taxon>Tissierellia</taxon>
        <taxon>Tissierellales</taxon>
        <taxon>Thermohalobacteraceae</taxon>
        <taxon>Caloranaerobacter</taxon>
    </lineage>
</organism>
<name>A0A096BKN9_9FIRM</name>
<proteinExistence type="predicted"/>
<feature type="transmembrane region" description="Helical" evidence="1">
    <location>
        <begin position="112"/>
        <end position="134"/>
    </location>
</feature>
<keyword evidence="1" id="KW-0472">Membrane</keyword>
<evidence type="ECO:0008006" key="4">
    <source>
        <dbReference type="Google" id="ProtNLM"/>
    </source>
</evidence>
<protein>
    <recommendedName>
        <fullName evidence="4">UDP-N-acetylmuramyl pentapeptide phosphotransferase</fullName>
    </recommendedName>
</protein>
<feature type="transmembrane region" description="Helical" evidence="1">
    <location>
        <begin position="45"/>
        <end position="65"/>
    </location>
</feature>
<accession>A0A096BKN9</accession>
<dbReference type="AlphaFoldDB" id="A0A096BKN9"/>
<dbReference type="EMBL" id="AZTB01000001">
    <property type="protein sequence ID" value="KGG81407.1"/>
    <property type="molecule type" value="Genomic_DNA"/>
</dbReference>
<comment type="caution">
    <text evidence="2">The sequence shown here is derived from an EMBL/GenBank/DDBJ whole genome shotgun (WGS) entry which is preliminary data.</text>
</comment>
<dbReference type="RefSeq" id="WP_035161134.1">
    <property type="nucleotide sequence ID" value="NZ_AZTB01000001.1"/>
</dbReference>